<dbReference type="PANTHER" id="PTHR38041:SF1">
    <property type="entry name" value="CHORISMATE MUTASE"/>
    <property type="match status" value="1"/>
</dbReference>
<evidence type="ECO:0000313" key="7">
    <source>
        <dbReference type="Proteomes" id="UP000216122"/>
    </source>
</evidence>
<dbReference type="Gene3D" id="1.20.59.10">
    <property type="entry name" value="Chorismate mutase"/>
    <property type="match status" value="1"/>
</dbReference>
<reference evidence="6" key="6">
    <citation type="journal article" date="2019" name="Cell Metab.">
        <title>Nutrient sensing in CD11c cells alters the gut microbiome to regulate food intake and body mass.</title>
        <authorList>
            <person name="Chagwedera N.D."/>
            <person name="Ang Q.Y."/>
            <person name="Bisanz J.E."/>
            <person name="Leong Y.A."/>
            <person name="Ganeshan K."/>
            <person name="Cai J."/>
            <person name="Patterson A.D."/>
            <person name="Turnbaugh P.J."/>
            <person name="Chawla A."/>
        </authorList>
    </citation>
    <scope>NUCLEOTIDE SEQUENCE</scope>
    <source>
        <strain evidence="6">I8-5</strain>
    </source>
</reference>
<name>A0A081KWC8_LIMRT</name>
<dbReference type="EMBL" id="NGQC01000077">
    <property type="protein sequence ID" value="OYT01354.1"/>
    <property type="molecule type" value="Genomic_DNA"/>
</dbReference>
<dbReference type="EMBL" id="WJNA01000001">
    <property type="protein sequence ID" value="MRH07943.1"/>
    <property type="molecule type" value="Genomic_DNA"/>
</dbReference>
<evidence type="ECO:0000256" key="1">
    <source>
        <dbReference type="ARBA" id="ARBA00023235"/>
    </source>
</evidence>
<reference evidence="4 7" key="3">
    <citation type="submission" date="2017-09" db="EMBL/GenBank/DDBJ databases">
        <title>Tripartite evolution among Lactobacillus johnsonii, Lactobacillus taiwanensis, Lactobacillus reuteri and their rodent host.</title>
        <authorList>
            <person name="Wang T."/>
            <person name="Knowles S."/>
            <person name="Cheng C."/>
        </authorList>
    </citation>
    <scope>NUCLEOTIDE SEQUENCE [LARGE SCALE GENOMIC DNA]</scope>
    <source>
        <strain evidence="4 7">103v</strain>
    </source>
</reference>
<dbReference type="Proteomes" id="UP000297521">
    <property type="component" value="Unassembled WGS sequence"/>
</dbReference>
<dbReference type="EMBL" id="QAZN01000004">
    <property type="protein sequence ID" value="PTV04440.1"/>
    <property type="molecule type" value="Genomic_DNA"/>
</dbReference>
<accession>A0A081KWC8</accession>
<dbReference type="Proteomes" id="UP000244083">
    <property type="component" value="Unassembled WGS sequence"/>
</dbReference>
<evidence type="ECO:0000313" key="6">
    <source>
        <dbReference type="EMBL" id="TGB10277.1"/>
    </source>
</evidence>
<dbReference type="AlphaFoldDB" id="A0A081KWC8"/>
<gene>
    <name evidence="4" type="ORF">CBG21_09840</name>
    <name evidence="5" type="ORF">DB325_03630</name>
    <name evidence="6" type="ORF">E5F87_08405</name>
    <name evidence="3" type="ORF">GIX81_00390</name>
</gene>
<evidence type="ECO:0000259" key="2">
    <source>
        <dbReference type="PROSITE" id="PS51168"/>
    </source>
</evidence>
<reference evidence="5" key="4">
    <citation type="journal article" date="2018" name="Genome Announc.">
        <title>Fifty-Six Draft Genome Sequences of 10 Lactobacillus Species from 22 Commercial Dietary Supplements.</title>
        <authorList>
            <person name="Gangiredla J."/>
            <person name="Barnaba T.J."/>
            <person name="Mammel M.K."/>
            <person name="Lacher D.W."/>
            <person name="Elkins C.A."/>
            <person name="Lampel K.A."/>
            <person name="Whitehouse C.A."/>
            <person name="Tartera C."/>
        </authorList>
    </citation>
    <scope>NUCLEOTIDE SEQUENCE</scope>
    <source>
        <strain evidence="5">DS12_10</strain>
    </source>
</reference>
<organism evidence="4 7">
    <name type="scientific">Limosilactobacillus reuteri</name>
    <name type="common">Lactobacillus reuteri</name>
    <dbReference type="NCBI Taxonomy" id="1598"/>
    <lineage>
        <taxon>Bacteria</taxon>
        <taxon>Bacillati</taxon>
        <taxon>Bacillota</taxon>
        <taxon>Bacilli</taxon>
        <taxon>Lactobacillales</taxon>
        <taxon>Lactobacillaceae</taxon>
        <taxon>Limosilactobacillus</taxon>
    </lineage>
</organism>
<evidence type="ECO:0000313" key="3">
    <source>
        <dbReference type="EMBL" id="MRH07943.1"/>
    </source>
</evidence>
<dbReference type="PROSITE" id="PS51168">
    <property type="entry name" value="CHORISMATE_MUT_2"/>
    <property type="match status" value="1"/>
</dbReference>
<dbReference type="GO" id="GO:0046417">
    <property type="term" value="P:chorismate metabolic process"/>
    <property type="evidence" value="ECO:0007669"/>
    <property type="project" value="InterPro"/>
</dbReference>
<dbReference type="GeneID" id="77190274"/>
<dbReference type="InterPro" id="IPR051331">
    <property type="entry name" value="Chorismate_mutase-related"/>
</dbReference>
<reference evidence="3 9" key="8">
    <citation type="submission" date="2019-11" db="EMBL/GenBank/DDBJ databases">
        <title>Draft genome sequence of 12 host-associated Lactobacillus reuteri rodent strains.</title>
        <authorList>
            <person name="Zhang S."/>
            <person name="Ozcam M."/>
            <person name="Van Pijkeren J.P."/>
        </authorList>
    </citation>
    <scope>NUCLEOTIDE SEQUENCE [LARGE SCALE GENOMIC DNA]</scope>
    <source>
        <strain evidence="3 9">Lr4020</strain>
    </source>
</reference>
<evidence type="ECO:0000313" key="4">
    <source>
        <dbReference type="EMBL" id="OYT01354.1"/>
    </source>
</evidence>
<dbReference type="NCBIfam" id="TIGR01805">
    <property type="entry name" value="CM_mono_grmpos"/>
    <property type="match status" value="1"/>
</dbReference>
<reference evidence="8" key="5">
    <citation type="submission" date="2018-04" db="EMBL/GenBank/DDBJ databases">
        <title>Draft Genome Sequences of 10 Lactobacillus Species from 22 Commercial Probiotic Products.</title>
        <authorList>
            <person name="Gangiredla J."/>
            <person name="Barnaba T.J."/>
            <person name="Mammel M.K."/>
            <person name="Lacher D.W."/>
            <person name="Elkins C.A."/>
            <person name="Lampel K.A."/>
            <person name="Whitehouse C.A."/>
            <person name="Tartera C."/>
        </authorList>
    </citation>
    <scope>NUCLEOTIDE SEQUENCE [LARGE SCALE GENOMIC DNA]</scope>
    <source>
        <strain evidence="8">DS12_10</strain>
    </source>
</reference>
<dbReference type="EC" id="5.4.99.5" evidence="3"/>
<evidence type="ECO:0000313" key="8">
    <source>
        <dbReference type="Proteomes" id="UP000244083"/>
    </source>
</evidence>
<protein>
    <submittedName>
        <fullName evidence="4">Chorismate mutase</fullName>
        <ecNumber evidence="3">5.4.99.5</ecNumber>
    </submittedName>
</protein>
<dbReference type="Pfam" id="PF01817">
    <property type="entry name" value="CM_2"/>
    <property type="match status" value="1"/>
</dbReference>
<dbReference type="SMART" id="SM00830">
    <property type="entry name" value="CM_2"/>
    <property type="match status" value="1"/>
</dbReference>
<feature type="domain" description="Chorismate mutase" evidence="2">
    <location>
        <begin position="1"/>
        <end position="88"/>
    </location>
</feature>
<proteinExistence type="predicted"/>
<sequence>MEDLAISRKKINELDQQLVKLLEERFSVVIEINNYKTKHDLPVFDAKREQQVLAKVAELANDSAILPYLQKIYQEIMHCSREYQKSQRKD</sequence>
<dbReference type="InterPro" id="IPR036979">
    <property type="entry name" value="CM_dom_sf"/>
</dbReference>
<dbReference type="RefSeq" id="WP_019251928.1">
    <property type="nucleotide sequence ID" value="NZ_JAJGTI010000100.1"/>
</dbReference>
<dbReference type="GO" id="GO:0004106">
    <property type="term" value="F:chorismate mutase activity"/>
    <property type="evidence" value="ECO:0007669"/>
    <property type="project" value="UniProtKB-EC"/>
</dbReference>
<dbReference type="GO" id="GO:0009697">
    <property type="term" value="P:salicylic acid biosynthetic process"/>
    <property type="evidence" value="ECO:0007669"/>
    <property type="project" value="TreeGrafter"/>
</dbReference>
<evidence type="ECO:0000313" key="5">
    <source>
        <dbReference type="EMBL" id="PTV04440.1"/>
    </source>
</evidence>
<dbReference type="InterPro" id="IPR036263">
    <property type="entry name" value="Chorismate_II_sf"/>
</dbReference>
<reference evidence="4" key="2">
    <citation type="submission" date="2017-05" db="EMBL/GenBank/DDBJ databases">
        <authorList>
            <person name="Song R."/>
            <person name="Chenine A.L."/>
            <person name="Ruprecht R.M."/>
        </authorList>
    </citation>
    <scope>NUCLEOTIDE SEQUENCE [LARGE SCALE GENOMIC DNA]</scope>
    <source>
        <strain evidence="4">103v</strain>
    </source>
</reference>
<dbReference type="PANTHER" id="PTHR38041">
    <property type="entry name" value="CHORISMATE MUTASE"/>
    <property type="match status" value="1"/>
</dbReference>
<keyword evidence="1 3" id="KW-0413">Isomerase</keyword>
<dbReference type="Proteomes" id="UP000216122">
    <property type="component" value="Unassembled WGS sequence"/>
</dbReference>
<evidence type="ECO:0000313" key="9">
    <source>
        <dbReference type="Proteomes" id="UP000472879"/>
    </source>
</evidence>
<dbReference type="EMBL" id="SRKR01000015">
    <property type="protein sequence ID" value="TGB10277.1"/>
    <property type="molecule type" value="Genomic_DNA"/>
</dbReference>
<reference evidence="6" key="7">
    <citation type="submission" date="2019-04" db="EMBL/GenBank/DDBJ databases">
        <authorList>
            <person name="Bisanz J.E."/>
            <person name="Chagwedera N.D."/>
            <person name="Chawla A."/>
            <person name="Turnbaugh P.J."/>
        </authorList>
    </citation>
    <scope>NUCLEOTIDE SEQUENCE</scope>
    <source>
        <strain evidence="6">I8-5</strain>
    </source>
</reference>
<dbReference type="SUPFAM" id="SSF48600">
    <property type="entry name" value="Chorismate mutase II"/>
    <property type="match status" value="1"/>
</dbReference>
<comment type="caution">
    <text evidence="4">The sequence shown here is derived from an EMBL/GenBank/DDBJ whole genome shotgun (WGS) entry which is preliminary data.</text>
</comment>
<dbReference type="Proteomes" id="UP000472879">
    <property type="component" value="Unassembled WGS sequence"/>
</dbReference>
<dbReference type="InterPro" id="IPR002701">
    <property type="entry name" value="CM_II_prokaryot"/>
</dbReference>
<dbReference type="InterPro" id="IPR011279">
    <property type="entry name" value="Chorismate_mutase_GmP"/>
</dbReference>
<reference evidence="7" key="1">
    <citation type="submission" date="2017-05" db="EMBL/GenBank/DDBJ databases">
        <authorList>
            <person name="Lin X.B."/>
            <person name="Stothard P."/>
            <person name="Tasseva G."/>
            <person name="Walter J."/>
        </authorList>
    </citation>
    <scope>NUCLEOTIDE SEQUENCE [LARGE SCALE GENOMIC DNA]</scope>
    <source>
        <strain evidence="7">103v</strain>
    </source>
</reference>